<sequence length="70" mass="7838">WVGCDDSSKGHWVYWPDTHRVSVECNIYFDESAANSQVEGENSVEGEIPAVINSESTQIHSQSRCHTKLS</sequence>
<dbReference type="EMBL" id="MU154568">
    <property type="protein sequence ID" value="KAF9494785.1"/>
    <property type="molecule type" value="Genomic_DNA"/>
</dbReference>
<dbReference type="InterPro" id="IPR057670">
    <property type="entry name" value="SH3_retrovirus"/>
</dbReference>
<organism evidence="2 3">
    <name type="scientific">Pleurotus eryngii</name>
    <name type="common">Boletus of the steppes</name>
    <dbReference type="NCBI Taxonomy" id="5323"/>
    <lineage>
        <taxon>Eukaryota</taxon>
        <taxon>Fungi</taxon>
        <taxon>Dikarya</taxon>
        <taxon>Basidiomycota</taxon>
        <taxon>Agaricomycotina</taxon>
        <taxon>Agaricomycetes</taxon>
        <taxon>Agaricomycetidae</taxon>
        <taxon>Agaricales</taxon>
        <taxon>Pleurotineae</taxon>
        <taxon>Pleurotaceae</taxon>
        <taxon>Pleurotus</taxon>
    </lineage>
</organism>
<evidence type="ECO:0000313" key="3">
    <source>
        <dbReference type="Proteomes" id="UP000807025"/>
    </source>
</evidence>
<dbReference type="Proteomes" id="UP000807025">
    <property type="component" value="Unassembled WGS sequence"/>
</dbReference>
<dbReference type="OrthoDB" id="3045612at2759"/>
<reference evidence="2" key="1">
    <citation type="submission" date="2020-11" db="EMBL/GenBank/DDBJ databases">
        <authorList>
            <consortium name="DOE Joint Genome Institute"/>
            <person name="Ahrendt S."/>
            <person name="Riley R."/>
            <person name="Andreopoulos W."/>
            <person name="Labutti K."/>
            <person name="Pangilinan J."/>
            <person name="Ruiz-Duenas F.J."/>
            <person name="Barrasa J.M."/>
            <person name="Sanchez-Garcia M."/>
            <person name="Camarero S."/>
            <person name="Miyauchi S."/>
            <person name="Serrano A."/>
            <person name="Linde D."/>
            <person name="Babiker R."/>
            <person name="Drula E."/>
            <person name="Ayuso-Fernandez I."/>
            <person name="Pacheco R."/>
            <person name="Padilla G."/>
            <person name="Ferreira P."/>
            <person name="Barriuso J."/>
            <person name="Kellner H."/>
            <person name="Castanera R."/>
            <person name="Alfaro M."/>
            <person name="Ramirez L."/>
            <person name="Pisabarro A.G."/>
            <person name="Kuo A."/>
            <person name="Tritt A."/>
            <person name="Lipzen A."/>
            <person name="He G."/>
            <person name="Yan M."/>
            <person name="Ng V."/>
            <person name="Cullen D."/>
            <person name="Martin F."/>
            <person name="Rosso M.-N."/>
            <person name="Henrissat B."/>
            <person name="Hibbett D."/>
            <person name="Martinez A.T."/>
            <person name="Grigoriev I.V."/>
        </authorList>
    </citation>
    <scope>NUCLEOTIDE SEQUENCE</scope>
    <source>
        <strain evidence="2">ATCC 90797</strain>
    </source>
</reference>
<protein>
    <recommendedName>
        <fullName evidence="1">Retroviral polymerase SH3-like domain-containing protein</fullName>
    </recommendedName>
</protein>
<keyword evidence="3" id="KW-1185">Reference proteome</keyword>
<feature type="domain" description="Retroviral polymerase SH3-like" evidence="1">
    <location>
        <begin position="1"/>
        <end position="37"/>
    </location>
</feature>
<dbReference type="Pfam" id="PF25597">
    <property type="entry name" value="SH3_retrovirus"/>
    <property type="match status" value="1"/>
</dbReference>
<proteinExistence type="predicted"/>
<gene>
    <name evidence="2" type="ORF">BDN71DRAFT_1392626</name>
</gene>
<name>A0A9P6DG98_PLEER</name>
<feature type="non-terminal residue" evidence="2">
    <location>
        <position position="1"/>
    </location>
</feature>
<evidence type="ECO:0000313" key="2">
    <source>
        <dbReference type="EMBL" id="KAF9494785.1"/>
    </source>
</evidence>
<evidence type="ECO:0000259" key="1">
    <source>
        <dbReference type="Pfam" id="PF25597"/>
    </source>
</evidence>
<accession>A0A9P6DG98</accession>
<dbReference type="AlphaFoldDB" id="A0A9P6DG98"/>
<comment type="caution">
    <text evidence="2">The sequence shown here is derived from an EMBL/GenBank/DDBJ whole genome shotgun (WGS) entry which is preliminary data.</text>
</comment>